<sequence>MSKRKWKPDKQLKASYEEAKKIIKDAMLNKNLVLFVGAGVSKNSGMPLWSEAVDQIAKAVGVDPKKFDNLKIPQFYYNDRGKKEYTQFMKQIFRYGDVLKPCEIHNQIVDFDLDTIITTNYDNLIEQAFQNRNQVIQPICQDSDLSYAQPGKELIKMHGDFEHDNFVLKEDDYLNYSENIQADRKLCKITCR</sequence>
<dbReference type="Pfam" id="PF13289">
    <property type="entry name" value="SIR2_2"/>
    <property type="match status" value="1"/>
</dbReference>
<organism evidence="1">
    <name type="scientific">Lactobacillus delbrueckii subsp. bulgaricus</name>
    <dbReference type="NCBI Taxonomy" id="1585"/>
    <lineage>
        <taxon>Bacteria</taxon>
        <taxon>Bacillati</taxon>
        <taxon>Bacillota</taxon>
        <taxon>Bacilli</taxon>
        <taxon>Lactobacillales</taxon>
        <taxon>Lactobacillaceae</taxon>
        <taxon>Lactobacillus</taxon>
    </lineage>
</organism>
<dbReference type="EMBL" id="AF267127">
    <property type="protein sequence ID" value="AAG44719.1"/>
    <property type="molecule type" value="Genomic_DNA"/>
</dbReference>
<dbReference type="Gene3D" id="3.40.50.1220">
    <property type="entry name" value="TPP-binding domain"/>
    <property type="match status" value="1"/>
</dbReference>
<proteinExistence type="predicted"/>
<reference evidence="1" key="2">
    <citation type="journal article" date="2002" name="Arch. Microbiol.">
        <title>Genetic and biochemical characterization of exopolysaccharide biosynthesis by Lactobacillus delbrueckii subsp. bulgaricus.</title>
        <authorList>
            <person name="Lamothe G.T."/>
            <person name="Jolly L."/>
            <person name="Mollet B."/>
            <person name="Stingele F."/>
        </authorList>
    </citation>
    <scope>NUCLEOTIDE SEQUENCE</scope>
</reference>
<protein>
    <submittedName>
        <fullName evidence="1">Uncharacterized protein</fullName>
    </submittedName>
</protein>
<name>Q9F0B3_LACDE</name>
<dbReference type="AlphaFoldDB" id="Q9F0B3"/>
<dbReference type="InterPro" id="IPR014583">
    <property type="entry name" value="Uncharacterised_Sir2-like"/>
</dbReference>
<dbReference type="InterPro" id="IPR029035">
    <property type="entry name" value="DHS-like_NAD/FAD-binding_dom"/>
</dbReference>
<reference evidence="1" key="1">
    <citation type="thesis" date="2000" institute="Lausanne University" country="Switzerland">
        <title>Molecular characterisation of exopolysaccharide biosynthesis by Lactobacillus delbrueckii subsp. bulgaricus.</title>
        <authorList>
            <person name="Lamothe G.T."/>
        </authorList>
    </citation>
    <scope>NUCLEOTIDE SEQUENCE</scope>
</reference>
<accession>Q9F0B3</accession>
<dbReference type="PIRSF" id="PIRSF033541">
    <property type="entry name" value="ORF25P_Sir2"/>
    <property type="match status" value="1"/>
</dbReference>
<dbReference type="SUPFAM" id="SSF52467">
    <property type="entry name" value="DHS-like NAD/FAD-binding domain"/>
    <property type="match status" value="1"/>
</dbReference>
<evidence type="ECO:0000313" key="1">
    <source>
        <dbReference type="EMBL" id="AAG44719.1"/>
    </source>
</evidence>